<evidence type="ECO:0000256" key="5">
    <source>
        <dbReference type="SAM" id="Phobius"/>
    </source>
</evidence>
<dbReference type="Pfam" id="PF01988">
    <property type="entry name" value="VIT1"/>
    <property type="match status" value="1"/>
</dbReference>
<evidence type="ECO:0000256" key="2">
    <source>
        <dbReference type="ARBA" id="ARBA00022692"/>
    </source>
</evidence>
<keyword evidence="3 5" id="KW-1133">Transmembrane helix</keyword>
<accession>A0ABP9CI60</accession>
<keyword evidence="4 5" id="KW-0472">Membrane</keyword>
<protein>
    <recommendedName>
        <fullName evidence="8">Major facilitator superfamily (MFS) profile domain-containing protein</fullName>
    </recommendedName>
</protein>
<comment type="subcellular location">
    <subcellularLocation>
        <location evidence="1">Endomembrane system</location>
        <topology evidence="1">Multi-pass membrane protein</topology>
    </subcellularLocation>
</comment>
<evidence type="ECO:0000313" key="7">
    <source>
        <dbReference type="Proteomes" id="UP001500928"/>
    </source>
</evidence>
<evidence type="ECO:0000313" key="6">
    <source>
        <dbReference type="EMBL" id="GAA4811036.1"/>
    </source>
</evidence>
<dbReference type="EMBL" id="BAABHO010000073">
    <property type="protein sequence ID" value="GAA4811036.1"/>
    <property type="molecule type" value="Genomic_DNA"/>
</dbReference>
<dbReference type="Proteomes" id="UP001500928">
    <property type="component" value="Unassembled WGS sequence"/>
</dbReference>
<evidence type="ECO:0000256" key="1">
    <source>
        <dbReference type="ARBA" id="ARBA00004127"/>
    </source>
</evidence>
<feature type="transmembrane region" description="Helical" evidence="5">
    <location>
        <begin position="63"/>
        <end position="84"/>
    </location>
</feature>
<proteinExistence type="predicted"/>
<gene>
    <name evidence="6" type="ORF">GCM10023200_56040</name>
</gene>
<name>A0ABP9CI60_9PSEU</name>
<sequence length="85" mass="8436">MLAAVASFLAFTVGALLPVLPYLLGATSLLPALMVSGVGLFGAGALVSLVTMSSWWWTGSRQLLLGAAAAALTYSVGILVGAGIA</sequence>
<reference evidence="7" key="1">
    <citation type="journal article" date="2019" name="Int. J. Syst. Evol. Microbiol.">
        <title>The Global Catalogue of Microorganisms (GCM) 10K type strain sequencing project: providing services to taxonomists for standard genome sequencing and annotation.</title>
        <authorList>
            <consortium name="The Broad Institute Genomics Platform"/>
            <consortium name="The Broad Institute Genome Sequencing Center for Infectious Disease"/>
            <person name="Wu L."/>
            <person name="Ma J."/>
        </authorList>
    </citation>
    <scope>NUCLEOTIDE SEQUENCE [LARGE SCALE GENOMIC DNA]</scope>
    <source>
        <strain evidence="7">JCM 17979</strain>
    </source>
</reference>
<evidence type="ECO:0000256" key="4">
    <source>
        <dbReference type="ARBA" id="ARBA00023136"/>
    </source>
</evidence>
<dbReference type="InterPro" id="IPR008217">
    <property type="entry name" value="Ccc1_fam"/>
</dbReference>
<evidence type="ECO:0008006" key="8">
    <source>
        <dbReference type="Google" id="ProtNLM"/>
    </source>
</evidence>
<organism evidence="6 7">
    <name type="scientific">Actinomycetospora chlora</name>
    <dbReference type="NCBI Taxonomy" id="663608"/>
    <lineage>
        <taxon>Bacteria</taxon>
        <taxon>Bacillati</taxon>
        <taxon>Actinomycetota</taxon>
        <taxon>Actinomycetes</taxon>
        <taxon>Pseudonocardiales</taxon>
        <taxon>Pseudonocardiaceae</taxon>
        <taxon>Actinomycetospora</taxon>
    </lineage>
</organism>
<dbReference type="PRINTS" id="PR01837">
    <property type="entry name" value="MGTCSAPBPROT"/>
</dbReference>
<feature type="transmembrane region" description="Helical" evidence="5">
    <location>
        <begin position="31"/>
        <end position="51"/>
    </location>
</feature>
<dbReference type="InterPro" id="IPR003416">
    <property type="entry name" value="MgtC/SapB/SrpB/YhiD_fam"/>
</dbReference>
<keyword evidence="2 5" id="KW-0812">Transmembrane</keyword>
<keyword evidence="7" id="KW-1185">Reference proteome</keyword>
<evidence type="ECO:0000256" key="3">
    <source>
        <dbReference type="ARBA" id="ARBA00022989"/>
    </source>
</evidence>
<dbReference type="RefSeq" id="WP_345424020.1">
    <property type="nucleotide sequence ID" value="NZ_BAABHO010000073.1"/>
</dbReference>
<comment type="caution">
    <text evidence="6">The sequence shown here is derived from an EMBL/GenBank/DDBJ whole genome shotgun (WGS) entry which is preliminary data.</text>
</comment>